<proteinExistence type="inferred from homology"/>
<gene>
    <name evidence="5" type="ORF">ASIM_LOCUS16300</name>
</gene>
<dbReference type="OrthoDB" id="10264196at2759"/>
<dbReference type="InterPro" id="IPR001608">
    <property type="entry name" value="Ala_racemase_N"/>
</dbReference>
<dbReference type="PANTHER" id="PTHR10146">
    <property type="entry name" value="PROLINE SYNTHETASE CO-TRANSCRIBED BACTERIAL HOMOLOG PROTEIN"/>
    <property type="match status" value="1"/>
</dbReference>
<dbReference type="Gene3D" id="3.20.20.10">
    <property type="entry name" value="Alanine racemase"/>
    <property type="match status" value="1"/>
</dbReference>
<protein>
    <recommendedName>
        <fullName evidence="2">Pyridoxal phosphate homeostasis protein</fullName>
        <shortName evidence="2">PLP homeostasis protein</shortName>
    </recommendedName>
</protein>
<reference evidence="5 6" key="2">
    <citation type="submission" date="2018-11" db="EMBL/GenBank/DDBJ databases">
        <authorList>
            <consortium name="Pathogen Informatics"/>
        </authorList>
    </citation>
    <scope>NUCLEOTIDE SEQUENCE [LARGE SCALE GENOMIC DNA]</scope>
</reference>
<dbReference type="EMBL" id="UYRR01032968">
    <property type="protein sequence ID" value="VDK57381.1"/>
    <property type="molecule type" value="Genomic_DNA"/>
</dbReference>
<dbReference type="SUPFAM" id="SSF51419">
    <property type="entry name" value="PLP-binding barrel"/>
    <property type="match status" value="1"/>
</dbReference>
<evidence type="ECO:0000313" key="7">
    <source>
        <dbReference type="WBParaSite" id="ASIM_0001689301-mRNA-1"/>
    </source>
</evidence>
<evidence type="ECO:0000313" key="5">
    <source>
        <dbReference type="EMBL" id="VDK57381.1"/>
    </source>
</evidence>
<comment type="similarity">
    <text evidence="2 3">Belongs to the pyridoxal phosphate-binding protein YggS/PROSC family.</text>
</comment>
<name>A0A0M3K7F2_ANISI</name>
<evidence type="ECO:0000256" key="2">
    <source>
        <dbReference type="HAMAP-Rule" id="MF_03225"/>
    </source>
</evidence>
<dbReference type="InterPro" id="IPR011078">
    <property type="entry name" value="PyrdxlP_homeostasis"/>
</dbReference>
<dbReference type="Pfam" id="PF01168">
    <property type="entry name" value="Ala_racemase_N"/>
    <property type="match status" value="1"/>
</dbReference>
<dbReference type="CDD" id="cd06822">
    <property type="entry name" value="PLPDE_III_YBL036c_euk"/>
    <property type="match status" value="1"/>
</dbReference>
<dbReference type="PANTHER" id="PTHR10146:SF14">
    <property type="entry name" value="PYRIDOXAL PHOSPHATE HOMEOSTASIS PROTEIN"/>
    <property type="match status" value="1"/>
</dbReference>
<evidence type="ECO:0000313" key="6">
    <source>
        <dbReference type="Proteomes" id="UP000267096"/>
    </source>
</evidence>
<dbReference type="Proteomes" id="UP000267096">
    <property type="component" value="Unassembled WGS sequence"/>
</dbReference>
<evidence type="ECO:0000259" key="4">
    <source>
        <dbReference type="Pfam" id="PF01168"/>
    </source>
</evidence>
<dbReference type="HAMAP" id="MF_02087">
    <property type="entry name" value="PLP_homeostasis"/>
    <property type="match status" value="1"/>
</dbReference>
<keyword evidence="6" id="KW-1185">Reference proteome</keyword>
<dbReference type="WBParaSite" id="ASIM_0001689301-mRNA-1">
    <property type="protein sequence ID" value="ASIM_0001689301-mRNA-1"/>
    <property type="gene ID" value="ASIM_0001689301"/>
</dbReference>
<evidence type="ECO:0000256" key="3">
    <source>
        <dbReference type="RuleBase" id="RU004514"/>
    </source>
</evidence>
<evidence type="ECO:0000256" key="1">
    <source>
        <dbReference type="ARBA" id="ARBA00022898"/>
    </source>
</evidence>
<feature type="modified residue" description="N6-(pyridoxal phosphate)lysine" evidence="2">
    <location>
        <position position="77"/>
    </location>
</feature>
<dbReference type="InterPro" id="IPR029066">
    <property type="entry name" value="PLP-binding_barrel"/>
</dbReference>
<accession>A0A0M3K7F2</accession>
<feature type="domain" description="Alanine racemase N-terminal" evidence="4">
    <location>
        <begin position="56"/>
        <end position="296"/>
    </location>
</feature>
<comment type="function">
    <text evidence="2">Pyridoxal 5'-phosphate (PLP)-binding protein, which may be involved in intracellular homeostatic regulation of pyridoxal 5'-phosphate (PLP), the active form of vitamin B6.</text>
</comment>
<organism evidence="7">
    <name type="scientific">Anisakis simplex</name>
    <name type="common">Herring worm</name>
    <dbReference type="NCBI Taxonomy" id="6269"/>
    <lineage>
        <taxon>Eukaryota</taxon>
        <taxon>Metazoa</taxon>
        <taxon>Ecdysozoa</taxon>
        <taxon>Nematoda</taxon>
        <taxon>Chromadorea</taxon>
        <taxon>Rhabditida</taxon>
        <taxon>Spirurina</taxon>
        <taxon>Ascaridomorpha</taxon>
        <taxon>Ascaridoidea</taxon>
        <taxon>Anisakidae</taxon>
        <taxon>Anisakis</taxon>
        <taxon>Anisakis simplex complex</taxon>
    </lineage>
</organism>
<reference evidence="7" key="1">
    <citation type="submission" date="2017-02" db="UniProtKB">
        <authorList>
            <consortium name="WormBaseParasite"/>
        </authorList>
    </citation>
    <scope>IDENTIFICATION</scope>
</reference>
<sequence length="301" mass="33983">MLTRRCIEPGYNCSRIMKQFLRVRMSTAGQPEPTAAELDTVASNLRVVLDRLDVIAEKAQSTDKWRNRKPVLVAVSKLKHPQLIRRCYDEGHRKFGENYIQELAEKAVILKDECPEIEWHFIGQIQSNKVRDQSLSDFYLITLKMPIEFEIAKLASVPNLHYVETLSSEKHCALLNKEMSRHGRCLNVYVQANTSDEPQKGGATPDAAVELAKFVQSECSSLKLAGFMTIGSYEHSSSELPNTDFDVLFDIRKRFCERTGSSEGDFDLSMGMSHDFETAVLQGSTSVRVGSTIFGPRLKKN</sequence>
<dbReference type="AlphaFoldDB" id="A0A0M3K7F2"/>
<dbReference type="GO" id="GO:0030170">
    <property type="term" value="F:pyridoxal phosphate binding"/>
    <property type="evidence" value="ECO:0007669"/>
    <property type="project" value="UniProtKB-UniRule"/>
</dbReference>
<keyword evidence="1 2" id="KW-0663">Pyridoxal phosphate</keyword>